<name>A0A833SB99_9HYME</name>
<comment type="caution">
    <text evidence="8">The sequence shown here is derived from an EMBL/GenBank/DDBJ whole genome shotgun (WGS) entry which is preliminary data.</text>
</comment>
<dbReference type="PANTHER" id="PTHR10342:SF264">
    <property type="entry name" value="MIP05773P-RELATED"/>
    <property type="match status" value="1"/>
</dbReference>
<keyword evidence="4" id="KW-0106">Calcium</keyword>
<dbReference type="Proteomes" id="UP000655588">
    <property type="component" value="Unassembled WGS sequence"/>
</dbReference>
<keyword evidence="6" id="KW-0472">Membrane</keyword>
<dbReference type="EMBL" id="WNWW01000014">
    <property type="protein sequence ID" value="KAF3430771.1"/>
    <property type="molecule type" value="Genomic_DNA"/>
</dbReference>
<comment type="similarity">
    <text evidence="2">Belongs to the sulfatase family.</text>
</comment>
<sequence length="384" mass="42860">MFNITVVSKLDQSVGEVIDALRNRGMLENSIVVFMSDNGAPTEGILSNQGSNYPLRGIKNSPWEGGTRGVAAIWSPLIKKSKRVSNQMMFMSDWLPTLLSAAGVNRKQLGNIDGFDLWPALVSDRISLRSEIVINIDDLSNYAAIRRGDFKYIIGRTETGSAWLGASGNSSEGTSPQYDPYKVLYSKTGIAISGIVTAKQAMKLKERKKRDIKTIYATISKTNFQEKILTTKDISEIRKEAQIKCNIKEKNKISCEPIIAPCLFNIKNDPCEMVNLAEKRPVILAVFKKILMKHKLSVIPPSNLDGDPKANPLLWNNTWTSWDEPNPLALTYTNAKEFQQYSDSATIIMSIICSLFVVGVIILFVFKCRKTNSNNEFEEFQISG</sequence>
<evidence type="ECO:0000256" key="1">
    <source>
        <dbReference type="ARBA" id="ARBA00001913"/>
    </source>
</evidence>
<evidence type="ECO:0000256" key="2">
    <source>
        <dbReference type="ARBA" id="ARBA00008779"/>
    </source>
</evidence>
<evidence type="ECO:0000256" key="4">
    <source>
        <dbReference type="ARBA" id="ARBA00022837"/>
    </source>
</evidence>
<evidence type="ECO:0000256" key="5">
    <source>
        <dbReference type="ARBA" id="ARBA00023180"/>
    </source>
</evidence>
<gene>
    <name evidence="8" type="ORF">E2986_00227</name>
</gene>
<dbReference type="InterPro" id="IPR017850">
    <property type="entry name" value="Alkaline_phosphatase_core_sf"/>
</dbReference>
<evidence type="ECO:0000259" key="7">
    <source>
        <dbReference type="Pfam" id="PF00884"/>
    </source>
</evidence>
<reference evidence="8" key="1">
    <citation type="submission" date="2019-11" db="EMBL/GenBank/DDBJ databases">
        <title>The nuclear and mitochondrial genomes of Frieseomelitta varia - a highly eusocial stingless bee (Meliponini) with a permanently sterile worker caste.</title>
        <authorList>
            <person name="Freitas F.C.P."/>
            <person name="Lourenco A.P."/>
            <person name="Nunes F.M.F."/>
            <person name="Paschoal A.R."/>
            <person name="Abreu F.C.P."/>
            <person name="Barbin F.O."/>
            <person name="Bataglia L."/>
            <person name="Cardoso-Junior C.A.M."/>
            <person name="Cervoni M.S."/>
            <person name="Silva S.R."/>
            <person name="Dalarmi F."/>
            <person name="Del Lama M.A."/>
            <person name="Depintor T.S."/>
            <person name="Ferreira K.M."/>
            <person name="Goria P.S."/>
            <person name="Jaskot M.C."/>
            <person name="Lago D.C."/>
            <person name="Luna-Lucena D."/>
            <person name="Moda L.M."/>
            <person name="Nascimento L."/>
            <person name="Pedrino M."/>
            <person name="Rabico F.O."/>
            <person name="Sanches F.C."/>
            <person name="Santos D.E."/>
            <person name="Santos C.G."/>
            <person name="Vieira J."/>
            <person name="Lopes T.F."/>
            <person name="Barchuk A.R."/>
            <person name="Hartfelder K."/>
            <person name="Simoes Z.L.P."/>
            <person name="Bitondi M.M.G."/>
            <person name="Pinheiro D.G."/>
        </authorList>
    </citation>
    <scope>NUCLEOTIDE SEQUENCE</scope>
    <source>
        <strain evidence="8">USP_RPSP 00005682</strain>
        <tissue evidence="8">Whole individual</tissue>
    </source>
</reference>
<proteinExistence type="inferred from homology"/>
<dbReference type="GO" id="GO:0008484">
    <property type="term" value="F:sulfuric ester hydrolase activity"/>
    <property type="evidence" value="ECO:0007669"/>
    <property type="project" value="InterPro"/>
</dbReference>
<organism evidence="8 9">
    <name type="scientific">Frieseomelitta varia</name>
    <dbReference type="NCBI Taxonomy" id="561572"/>
    <lineage>
        <taxon>Eukaryota</taxon>
        <taxon>Metazoa</taxon>
        <taxon>Ecdysozoa</taxon>
        <taxon>Arthropoda</taxon>
        <taxon>Hexapoda</taxon>
        <taxon>Insecta</taxon>
        <taxon>Pterygota</taxon>
        <taxon>Neoptera</taxon>
        <taxon>Endopterygota</taxon>
        <taxon>Hymenoptera</taxon>
        <taxon>Apocrita</taxon>
        <taxon>Aculeata</taxon>
        <taxon>Apoidea</taxon>
        <taxon>Anthophila</taxon>
        <taxon>Apidae</taxon>
        <taxon>Frieseomelitta</taxon>
    </lineage>
</organism>
<keyword evidence="6" id="KW-1133">Transmembrane helix</keyword>
<dbReference type="Pfam" id="PF00884">
    <property type="entry name" value="Sulfatase"/>
    <property type="match status" value="1"/>
</dbReference>
<accession>A0A833SB99</accession>
<keyword evidence="5" id="KW-0325">Glycoprotein</keyword>
<evidence type="ECO:0000256" key="3">
    <source>
        <dbReference type="ARBA" id="ARBA00022723"/>
    </source>
</evidence>
<feature type="transmembrane region" description="Helical" evidence="6">
    <location>
        <begin position="347"/>
        <end position="366"/>
    </location>
</feature>
<keyword evidence="3" id="KW-0479">Metal-binding</keyword>
<evidence type="ECO:0000256" key="6">
    <source>
        <dbReference type="SAM" id="Phobius"/>
    </source>
</evidence>
<dbReference type="AlphaFoldDB" id="A0A833SB99"/>
<dbReference type="InterPro" id="IPR047115">
    <property type="entry name" value="ARSB"/>
</dbReference>
<dbReference type="PANTHER" id="PTHR10342">
    <property type="entry name" value="ARYLSULFATASE"/>
    <property type="match status" value="1"/>
</dbReference>
<dbReference type="SUPFAM" id="SSF53649">
    <property type="entry name" value="Alkaline phosphatase-like"/>
    <property type="match status" value="1"/>
</dbReference>
<dbReference type="InterPro" id="IPR000917">
    <property type="entry name" value="Sulfatase_N"/>
</dbReference>
<keyword evidence="6" id="KW-0812">Transmembrane</keyword>
<dbReference type="Gene3D" id="3.30.1120.10">
    <property type="match status" value="1"/>
</dbReference>
<keyword evidence="9" id="KW-1185">Reference proteome</keyword>
<evidence type="ECO:0000313" key="9">
    <source>
        <dbReference type="Proteomes" id="UP000655588"/>
    </source>
</evidence>
<comment type="cofactor">
    <cofactor evidence="1">
        <name>Ca(2+)</name>
        <dbReference type="ChEBI" id="CHEBI:29108"/>
    </cofactor>
</comment>
<feature type="domain" description="Sulfatase N-terminal" evidence="7">
    <location>
        <begin position="7"/>
        <end position="104"/>
    </location>
</feature>
<evidence type="ECO:0000313" key="8">
    <source>
        <dbReference type="EMBL" id="KAF3430771.1"/>
    </source>
</evidence>
<dbReference type="GO" id="GO:0046872">
    <property type="term" value="F:metal ion binding"/>
    <property type="evidence" value="ECO:0007669"/>
    <property type="project" value="UniProtKB-KW"/>
</dbReference>
<dbReference type="Gene3D" id="3.40.720.10">
    <property type="entry name" value="Alkaline Phosphatase, subunit A"/>
    <property type="match status" value="1"/>
</dbReference>
<protein>
    <recommendedName>
        <fullName evidence="7">Sulfatase N-terminal domain-containing protein</fullName>
    </recommendedName>
</protein>